<proteinExistence type="predicted"/>
<dbReference type="InterPro" id="IPR050397">
    <property type="entry name" value="Env_Response_Regulators"/>
</dbReference>
<keyword evidence="3" id="KW-0804">Transcription</keyword>
<dbReference type="PANTHER" id="PTHR24567">
    <property type="entry name" value="CRP FAMILY TRANSCRIPTIONAL REGULATORY PROTEIN"/>
    <property type="match status" value="1"/>
</dbReference>
<name>A0A2W5Q9M0_VARPD</name>
<evidence type="ECO:0000259" key="4">
    <source>
        <dbReference type="PROSITE" id="PS51063"/>
    </source>
</evidence>
<dbReference type="Gene3D" id="1.10.10.10">
    <property type="entry name" value="Winged helix-like DNA-binding domain superfamily/Winged helix DNA-binding domain"/>
    <property type="match status" value="1"/>
</dbReference>
<dbReference type="PROSITE" id="PS51063">
    <property type="entry name" value="HTH_CRP_2"/>
    <property type="match status" value="1"/>
</dbReference>
<dbReference type="AlphaFoldDB" id="A0A2W5Q9M0"/>
<gene>
    <name evidence="5" type="ORF">DI563_13030</name>
</gene>
<dbReference type="InterPro" id="IPR036390">
    <property type="entry name" value="WH_DNA-bd_sf"/>
</dbReference>
<dbReference type="Gene3D" id="2.60.120.10">
    <property type="entry name" value="Jelly Rolls"/>
    <property type="match status" value="1"/>
</dbReference>
<dbReference type="GO" id="GO:0005829">
    <property type="term" value="C:cytosol"/>
    <property type="evidence" value="ECO:0007669"/>
    <property type="project" value="TreeGrafter"/>
</dbReference>
<evidence type="ECO:0000256" key="1">
    <source>
        <dbReference type="ARBA" id="ARBA00023015"/>
    </source>
</evidence>
<dbReference type="GO" id="GO:0003700">
    <property type="term" value="F:DNA-binding transcription factor activity"/>
    <property type="evidence" value="ECO:0007669"/>
    <property type="project" value="TreeGrafter"/>
</dbReference>
<keyword evidence="1" id="KW-0805">Transcription regulation</keyword>
<dbReference type="InterPro" id="IPR036388">
    <property type="entry name" value="WH-like_DNA-bd_sf"/>
</dbReference>
<sequence length="250" mass="27810">MLTRHLLRNRLTEMSDDERAALEGAVAQTRQYAAGQVVVRQGTPIEVSTLLVEGMMTRHVDAPDGRRHLVAVHVPGDFVDLHAYALKKLDHDVGALTDVTVAVVPHVALERLQAADPGITRPLWFQTLLDAAMHRQWIYRLASLNAMQRVAHFLCETNARLLAIGASDGEHFALPMTQGDIGEVCSLTNVHVSRVLRELRERGLCQVRSSHVHITDLRSLTQMALFDPEYLYLQPAIARRAIGIDEAPRG</sequence>
<comment type="caution">
    <text evidence="5">The sequence shown here is derived from an EMBL/GenBank/DDBJ whole genome shotgun (WGS) entry which is preliminary data.</text>
</comment>
<dbReference type="Pfam" id="PF00027">
    <property type="entry name" value="cNMP_binding"/>
    <property type="match status" value="1"/>
</dbReference>
<dbReference type="EMBL" id="QFPP01000145">
    <property type="protein sequence ID" value="PZQ74142.1"/>
    <property type="molecule type" value="Genomic_DNA"/>
</dbReference>
<accession>A0A2W5Q9M0</accession>
<dbReference type="GO" id="GO:0003677">
    <property type="term" value="F:DNA binding"/>
    <property type="evidence" value="ECO:0007669"/>
    <property type="project" value="UniProtKB-KW"/>
</dbReference>
<organism evidence="5 6">
    <name type="scientific">Variovorax paradoxus</name>
    <dbReference type="NCBI Taxonomy" id="34073"/>
    <lineage>
        <taxon>Bacteria</taxon>
        <taxon>Pseudomonadati</taxon>
        <taxon>Pseudomonadota</taxon>
        <taxon>Betaproteobacteria</taxon>
        <taxon>Burkholderiales</taxon>
        <taxon>Comamonadaceae</taxon>
        <taxon>Variovorax</taxon>
    </lineage>
</organism>
<dbReference type="Pfam" id="PF13545">
    <property type="entry name" value="HTH_Crp_2"/>
    <property type="match status" value="1"/>
</dbReference>
<keyword evidence="2" id="KW-0238">DNA-binding</keyword>
<dbReference type="CDD" id="cd00038">
    <property type="entry name" value="CAP_ED"/>
    <property type="match status" value="1"/>
</dbReference>
<dbReference type="Proteomes" id="UP000249135">
    <property type="component" value="Unassembled WGS sequence"/>
</dbReference>
<dbReference type="InterPro" id="IPR012318">
    <property type="entry name" value="HTH_CRP"/>
</dbReference>
<dbReference type="SMART" id="SM00419">
    <property type="entry name" value="HTH_CRP"/>
    <property type="match status" value="1"/>
</dbReference>
<protein>
    <submittedName>
        <fullName evidence="5">Crp/Fnr family transcriptional regulator</fullName>
    </submittedName>
</protein>
<dbReference type="SUPFAM" id="SSF51206">
    <property type="entry name" value="cAMP-binding domain-like"/>
    <property type="match status" value="1"/>
</dbReference>
<dbReference type="InterPro" id="IPR000595">
    <property type="entry name" value="cNMP-bd_dom"/>
</dbReference>
<dbReference type="InterPro" id="IPR018490">
    <property type="entry name" value="cNMP-bd_dom_sf"/>
</dbReference>
<feature type="domain" description="HTH crp-type" evidence="4">
    <location>
        <begin position="144"/>
        <end position="218"/>
    </location>
</feature>
<dbReference type="PANTHER" id="PTHR24567:SF68">
    <property type="entry name" value="DNA-BINDING TRANSCRIPTIONAL DUAL REGULATOR CRP"/>
    <property type="match status" value="1"/>
</dbReference>
<dbReference type="SUPFAM" id="SSF46785">
    <property type="entry name" value="Winged helix' DNA-binding domain"/>
    <property type="match status" value="1"/>
</dbReference>
<evidence type="ECO:0000313" key="5">
    <source>
        <dbReference type="EMBL" id="PZQ74142.1"/>
    </source>
</evidence>
<evidence type="ECO:0000256" key="3">
    <source>
        <dbReference type="ARBA" id="ARBA00023163"/>
    </source>
</evidence>
<dbReference type="InterPro" id="IPR014710">
    <property type="entry name" value="RmlC-like_jellyroll"/>
</dbReference>
<evidence type="ECO:0000313" key="6">
    <source>
        <dbReference type="Proteomes" id="UP000249135"/>
    </source>
</evidence>
<reference evidence="5 6" key="1">
    <citation type="submission" date="2017-08" db="EMBL/GenBank/DDBJ databases">
        <title>Infants hospitalized years apart are colonized by the same room-sourced microbial strains.</title>
        <authorList>
            <person name="Brooks B."/>
            <person name="Olm M.R."/>
            <person name="Firek B.A."/>
            <person name="Baker R."/>
            <person name="Thomas B.C."/>
            <person name="Morowitz M.J."/>
            <person name="Banfield J.F."/>
        </authorList>
    </citation>
    <scope>NUCLEOTIDE SEQUENCE [LARGE SCALE GENOMIC DNA]</scope>
    <source>
        <strain evidence="5">S2_005_003_R2_41</strain>
    </source>
</reference>
<evidence type="ECO:0000256" key="2">
    <source>
        <dbReference type="ARBA" id="ARBA00023125"/>
    </source>
</evidence>